<dbReference type="InterPro" id="IPR007742">
    <property type="entry name" value="NosD_dom"/>
</dbReference>
<dbReference type="EMBL" id="JACHED010000001">
    <property type="protein sequence ID" value="MBB6496068.1"/>
    <property type="molecule type" value="Genomic_DNA"/>
</dbReference>
<evidence type="ECO:0000259" key="1">
    <source>
        <dbReference type="Pfam" id="PF05048"/>
    </source>
</evidence>
<dbReference type="RefSeq" id="WP_184231952.1">
    <property type="nucleotide sequence ID" value="NZ_JACHED010000001.1"/>
</dbReference>
<protein>
    <recommendedName>
        <fullName evidence="1">Periplasmic copper-binding protein NosD beta helix domain-containing protein</fullName>
    </recommendedName>
</protein>
<evidence type="ECO:0000313" key="3">
    <source>
        <dbReference type="Proteomes" id="UP000590564"/>
    </source>
</evidence>
<dbReference type="SMART" id="SM00710">
    <property type="entry name" value="PbH1"/>
    <property type="match status" value="10"/>
</dbReference>
<dbReference type="SUPFAM" id="SSF51126">
    <property type="entry name" value="Pectin lyase-like"/>
    <property type="match status" value="3"/>
</dbReference>
<accession>A0A7J9S7L7</accession>
<dbReference type="InterPro" id="IPR011050">
    <property type="entry name" value="Pectin_lyase_fold/virulence"/>
</dbReference>
<organism evidence="2 3">
    <name type="scientific">Methanococcus maripaludis</name>
    <name type="common">Methanococcus deltae</name>
    <dbReference type="NCBI Taxonomy" id="39152"/>
    <lineage>
        <taxon>Archaea</taxon>
        <taxon>Methanobacteriati</taxon>
        <taxon>Methanobacteriota</taxon>
        <taxon>Methanomada group</taxon>
        <taxon>Methanococci</taxon>
        <taxon>Methanococcales</taxon>
        <taxon>Methanococcaceae</taxon>
        <taxon>Methanococcus</taxon>
    </lineage>
</organism>
<feature type="domain" description="Periplasmic copper-binding protein NosD beta helix" evidence="1">
    <location>
        <begin position="541"/>
        <end position="690"/>
    </location>
</feature>
<dbReference type="Pfam" id="PF05048">
    <property type="entry name" value="NosD"/>
    <property type="match status" value="2"/>
</dbReference>
<comment type="caution">
    <text evidence="2">The sequence shown here is derived from an EMBL/GenBank/DDBJ whole genome shotgun (WGS) entry which is preliminary data.</text>
</comment>
<dbReference type="AlphaFoldDB" id="A0A7J9S7L7"/>
<dbReference type="InterPro" id="IPR012334">
    <property type="entry name" value="Pectin_lyas_fold"/>
</dbReference>
<name>A0A7J9S7L7_METMI</name>
<feature type="domain" description="Periplasmic copper-binding protein NosD beta helix" evidence="1">
    <location>
        <begin position="182"/>
        <end position="360"/>
    </location>
</feature>
<sequence length="713" mass="78671">MVTLILSGIGFVSAIPLEIDPIDYNQINNSNYDTARNITSPGMYYLTENITGTKCIIISSDNVTLDGKGYFLNITGDYGIFSDTHTNITVKNVKINSTLYSGIVFENINSTTVENNTINTSSLSSLWGSGYNFTVVNNSMSSGFGGNYGLKQLTTYIITGNTINGKPIYFYKNEENIGEIPSDASQIIISNCTNGQIKNLTLDENAVVIYIGDSSEITVENCTIKPNIFEDYTIYLINAENCNITNNTFGISENTDFGVIRSHYSNNITISGNTLNEMAMGFVLFDIANLSIFENNFENVYGVAIGGYGISDVYVYTNNFINSTRMDVENITFNSPANVSYLYNGAVYSGIAGNYWNDYSEPEAIINNGIWSIPYAVTDSINDSYPLVKEKPNDGKIHLTQSDFDSETGYIINKSGTYVLDENITCGMGIGINANDVIIDGWRHCLVRTGLEESAGIYLLDGTNENIEIKHILLKNWAVGLSAPYNFMEHPNSDISNMVVSDCKFECNNIGVVSIGSENTKIDSCEFINNTNEGLLPLGAGMLIQDSNANITNCIFEYNERGTFLEGIDVTIDSCNFINNTNGLIPAMFYNGTVTGCTFENNDYGITTSDFAIVKIDVQENTISQNNFIENGCGLYLGGVNNEVYLNRFENNSQNIDSRSLFGNYFHSPEVTYEYEGETYTGRLGNYYGEELGTSNAGIFEKPYGIEGMMMRK</sequence>
<dbReference type="Gene3D" id="2.160.20.10">
    <property type="entry name" value="Single-stranded right-handed beta-helix, Pectin lyase-like"/>
    <property type="match status" value="3"/>
</dbReference>
<evidence type="ECO:0000313" key="2">
    <source>
        <dbReference type="EMBL" id="MBB6496068.1"/>
    </source>
</evidence>
<reference evidence="2 3" key="1">
    <citation type="submission" date="2020-08" db="EMBL/GenBank/DDBJ databases">
        <title>Genomic Encyclopedia of Type Strains, Phase IV (KMG-V): Genome sequencing to study the core and pangenomes of soil and plant-associated prokaryotes.</title>
        <authorList>
            <person name="Whitman W."/>
        </authorList>
    </citation>
    <scope>NUCLEOTIDE SEQUENCE [LARGE SCALE GENOMIC DNA]</scope>
    <source>
        <strain evidence="2 3">D1</strain>
    </source>
</reference>
<proteinExistence type="predicted"/>
<gene>
    <name evidence="2" type="ORF">HNP96_000089</name>
</gene>
<dbReference type="InterPro" id="IPR006626">
    <property type="entry name" value="PbH1"/>
</dbReference>
<dbReference type="Proteomes" id="UP000590564">
    <property type="component" value="Unassembled WGS sequence"/>
</dbReference>